<dbReference type="InterPro" id="IPR046675">
    <property type="entry name" value="DUF6545"/>
</dbReference>
<protein>
    <recommendedName>
        <fullName evidence="2">DUF6545 domain-containing protein</fullName>
    </recommendedName>
</protein>
<feature type="transmembrane region" description="Helical" evidence="1">
    <location>
        <begin position="164"/>
        <end position="182"/>
    </location>
</feature>
<feature type="domain" description="DUF6545" evidence="2">
    <location>
        <begin position="264"/>
        <end position="367"/>
    </location>
</feature>
<keyword evidence="1" id="KW-0812">Transmembrane</keyword>
<proteinExistence type="predicted"/>
<feature type="transmembrane region" description="Helical" evidence="1">
    <location>
        <begin position="236"/>
        <end position="258"/>
    </location>
</feature>
<reference evidence="3 4" key="1">
    <citation type="submission" date="2023-07" db="EMBL/GenBank/DDBJ databases">
        <title>Comparative genomics of wheat-associated soil bacteria to identify genetic determinants of phenazine resistance.</title>
        <authorList>
            <person name="Mouncey N."/>
        </authorList>
    </citation>
    <scope>NUCLEOTIDE SEQUENCE [LARGE SCALE GENOMIC DNA]</scope>
    <source>
        <strain evidence="3 4">W2I16</strain>
    </source>
</reference>
<dbReference type="RefSeq" id="WP_307625299.1">
    <property type="nucleotide sequence ID" value="NZ_JAUSZS010000002.1"/>
</dbReference>
<keyword evidence="1" id="KW-0472">Membrane</keyword>
<sequence>MNPSGFPGEPYSVLVFGTPIVALAAALVFKLPSIVRLWREPLLRAVGGLLLLACGIFVFAAPPSVAWTNRVTGVPNIAAPLVYSFLVAFCGAGLLLVIAWRGGGLTGHSARPVGAWRATKWVVVGHAGVIVALWALFALADVPVERRRDLDTYYARTPFMRELIVLYLLAHTTSCVLTYRLIRNWIHTAQLDVWLRRGLRSLAVGYAANLVFDASKGTAVVVRWAGGDLDPLSTQLAPAAGCVAAVLIATGFVLPHAGQYLRDRWRVRRAHLRLAPLYGLLRTATGRGVPFSLRATPELRLTRRETFIRDALLQLARHFDAELRRRAYEAAVDQGYGRAPARALASAVTIRDAIEARALSRSRLPSPCVSAQVTARFTTPVSTRVTTQVTDPTTDLLADLLQGIEAVSQVLSRTDEIEAVRALASATVESSPHVYE</sequence>
<feature type="transmembrane region" description="Helical" evidence="1">
    <location>
        <begin position="12"/>
        <end position="29"/>
    </location>
</feature>
<organism evidence="3 4">
    <name type="scientific">Streptomyces turgidiscabies</name>
    <dbReference type="NCBI Taxonomy" id="85558"/>
    <lineage>
        <taxon>Bacteria</taxon>
        <taxon>Bacillati</taxon>
        <taxon>Actinomycetota</taxon>
        <taxon>Actinomycetes</taxon>
        <taxon>Kitasatosporales</taxon>
        <taxon>Streptomycetaceae</taxon>
        <taxon>Streptomyces</taxon>
    </lineage>
</organism>
<feature type="transmembrane region" description="Helical" evidence="1">
    <location>
        <begin position="121"/>
        <end position="144"/>
    </location>
</feature>
<dbReference type="EMBL" id="JAUSZS010000002">
    <property type="protein sequence ID" value="MDQ0931192.1"/>
    <property type="molecule type" value="Genomic_DNA"/>
</dbReference>
<evidence type="ECO:0000256" key="1">
    <source>
        <dbReference type="SAM" id="Phobius"/>
    </source>
</evidence>
<gene>
    <name evidence="3" type="ORF">QFZ49_001099</name>
</gene>
<feature type="transmembrane region" description="Helical" evidence="1">
    <location>
        <begin position="203"/>
        <end position="224"/>
    </location>
</feature>
<evidence type="ECO:0000313" key="4">
    <source>
        <dbReference type="Proteomes" id="UP001223072"/>
    </source>
</evidence>
<dbReference type="Proteomes" id="UP001223072">
    <property type="component" value="Unassembled WGS sequence"/>
</dbReference>
<keyword evidence="1" id="KW-1133">Transmembrane helix</keyword>
<feature type="transmembrane region" description="Helical" evidence="1">
    <location>
        <begin position="81"/>
        <end position="100"/>
    </location>
</feature>
<comment type="caution">
    <text evidence="3">The sequence shown here is derived from an EMBL/GenBank/DDBJ whole genome shotgun (WGS) entry which is preliminary data.</text>
</comment>
<evidence type="ECO:0000313" key="3">
    <source>
        <dbReference type="EMBL" id="MDQ0931192.1"/>
    </source>
</evidence>
<dbReference type="NCBIfam" id="NF042915">
    <property type="entry name" value="MAB_1171c_fam"/>
    <property type="match status" value="1"/>
</dbReference>
<name>A0ABU0RGT2_9ACTN</name>
<accession>A0ABU0RGT2</accession>
<feature type="transmembrane region" description="Helical" evidence="1">
    <location>
        <begin position="41"/>
        <end position="61"/>
    </location>
</feature>
<evidence type="ECO:0000259" key="2">
    <source>
        <dbReference type="Pfam" id="PF20182"/>
    </source>
</evidence>
<dbReference type="Pfam" id="PF20182">
    <property type="entry name" value="DUF6545"/>
    <property type="match status" value="1"/>
</dbReference>
<keyword evidence="4" id="KW-1185">Reference proteome</keyword>
<dbReference type="InterPro" id="IPR050039">
    <property type="entry name" value="MAB_1171c-like"/>
</dbReference>